<proteinExistence type="predicted"/>
<reference evidence="2" key="1">
    <citation type="journal article" date="2019" name="Int. J. Syst. Evol. Microbiol.">
        <title>The Global Catalogue of Microorganisms (GCM) 10K type strain sequencing project: providing services to taxonomists for standard genome sequencing and annotation.</title>
        <authorList>
            <consortium name="The Broad Institute Genomics Platform"/>
            <consortium name="The Broad Institute Genome Sequencing Center for Infectious Disease"/>
            <person name="Wu L."/>
            <person name="Ma J."/>
        </authorList>
    </citation>
    <scope>NUCLEOTIDE SEQUENCE [LARGE SCALE GENOMIC DNA]</scope>
    <source>
        <strain evidence="2">CGMCC 1.12286</strain>
    </source>
</reference>
<dbReference type="RefSeq" id="WP_377944813.1">
    <property type="nucleotide sequence ID" value="NZ_JBHUCX010000083.1"/>
</dbReference>
<gene>
    <name evidence="1" type="ORF">ACFSB2_19705</name>
</gene>
<dbReference type="Proteomes" id="UP001597079">
    <property type="component" value="Unassembled WGS sequence"/>
</dbReference>
<protein>
    <submittedName>
        <fullName evidence="1">Uncharacterized protein</fullName>
    </submittedName>
</protein>
<accession>A0ABW4JLR3</accession>
<name>A0ABW4JLR3_9BACL</name>
<organism evidence="1 2">
    <name type="scientific">Alicyclobacillus fodiniaquatilis</name>
    <dbReference type="NCBI Taxonomy" id="1661150"/>
    <lineage>
        <taxon>Bacteria</taxon>
        <taxon>Bacillati</taxon>
        <taxon>Bacillota</taxon>
        <taxon>Bacilli</taxon>
        <taxon>Bacillales</taxon>
        <taxon>Alicyclobacillaceae</taxon>
        <taxon>Alicyclobacillus</taxon>
    </lineage>
</organism>
<evidence type="ECO:0000313" key="1">
    <source>
        <dbReference type="EMBL" id="MFD1676903.1"/>
    </source>
</evidence>
<sequence>MVNHELHSSHTCFACGHTMPWTGNIFGSLTIAHGNEIDATISVTGEKDDHVELAIQVQCPECGAVNQFKAMHHK</sequence>
<keyword evidence="2" id="KW-1185">Reference proteome</keyword>
<comment type="caution">
    <text evidence="1">The sequence shown here is derived from an EMBL/GenBank/DDBJ whole genome shotgun (WGS) entry which is preliminary data.</text>
</comment>
<evidence type="ECO:0000313" key="2">
    <source>
        <dbReference type="Proteomes" id="UP001597079"/>
    </source>
</evidence>
<dbReference type="EMBL" id="JBHUCX010000083">
    <property type="protein sequence ID" value="MFD1676903.1"/>
    <property type="molecule type" value="Genomic_DNA"/>
</dbReference>